<accession>A0ABU3XGC0</accession>
<evidence type="ECO:0000313" key="6">
    <source>
        <dbReference type="EMBL" id="MDV2686944.1"/>
    </source>
</evidence>
<dbReference type="CDD" id="cd01392">
    <property type="entry name" value="HTH_LacI"/>
    <property type="match status" value="1"/>
</dbReference>
<sequence>KQIAEEAGVSIATVSHVINKTRYVSPELSKKVEQAMEKLGYSQKSKTEHSNLKIGKKSEIALIAPNLWGTFSKVISSISSYLNEKGYTLSVYFHNDNASVEKDIITNILLNKR</sequence>
<dbReference type="InterPro" id="IPR010982">
    <property type="entry name" value="Lambda_DNA-bd_dom_sf"/>
</dbReference>
<dbReference type="SMART" id="SM00354">
    <property type="entry name" value="HTH_LACI"/>
    <property type="match status" value="1"/>
</dbReference>
<feature type="domain" description="HTH lacI-type" evidence="4">
    <location>
        <begin position="1"/>
        <end position="41"/>
    </location>
</feature>
<dbReference type="PROSITE" id="PS50932">
    <property type="entry name" value="HTH_LACI_2"/>
    <property type="match status" value="1"/>
</dbReference>
<evidence type="ECO:0000256" key="2">
    <source>
        <dbReference type="ARBA" id="ARBA00023125"/>
    </source>
</evidence>
<evidence type="ECO:0000259" key="4">
    <source>
        <dbReference type="PROSITE" id="PS50932"/>
    </source>
</evidence>
<dbReference type="Pfam" id="PF00356">
    <property type="entry name" value="LacI"/>
    <property type="match status" value="1"/>
</dbReference>
<dbReference type="Gene3D" id="1.10.260.40">
    <property type="entry name" value="lambda repressor-like DNA-binding domains"/>
    <property type="match status" value="1"/>
</dbReference>
<keyword evidence="1" id="KW-0805">Transcription regulation</keyword>
<evidence type="ECO:0000256" key="3">
    <source>
        <dbReference type="ARBA" id="ARBA00023163"/>
    </source>
</evidence>
<dbReference type="PROSITE" id="PS50943">
    <property type="entry name" value="HTH_CROC1"/>
    <property type="match status" value="1"/>
</dbReference>
<proteinExistence type="predicted"/>
<dbReference type="SUPFAM" id="SSF47413">
    <property type="entry name" value="lambda repressor-like DNA-binding domains"/>
    <property type="match status" value="1"/>
</dbReference>
<keyword evidence="3" id="KW-0804">Transcription</keyword>
<organism evidence="6 7">
    <name type="scientific">Alkalihalophilus lindianensis</name>
    <dbReference type="NCBI Taxonomy" id="1630542"/>
    <lineage>
        <taxon>Bacteria</taxon>
        <taxon>Bacillati</taxon>
        <taxon>Bacillota</taxon>
        <taxon>Bacilli</taxon>
        <taxon>Bacillales</taxon>
        <taxon>Bacillaceae</taxon>
        <taxon>Alkalihalophilus</taxon>
    </lineage>
</organism>
<dbReference type="PANTHER" id="PTHR30146:SF109">
    <property type="entry name" value="HTH-TYPE TRANSCRIPTIONAL REGULATOR GALS"/>
    <property type="match status" value="1"/>
</dbReference>
<dbReference type="PANTHER" id="PTHR30146">
    <property type="entry name" value="LACI-RELATED TRANSCRIPTIONAL REPRESSOR"/>
    <property type="match status" value="1"/>
</dbReference>
<dbReference type="InterPro" id="IPR001387">
    <property type="entry name" value="Cro/C1-type_HTH"/>
</dbReference>
<protein>
    <submittedName>
        <fullName evidence="6">LacI family DNA-binding transcriptional regulator</fullName>
    </submittedName>
</protein>
<feature type="non-terminal residue" evidence="6">
    <location>
        <position position="113"/>
    </location>
</feature>
<reference evidence="6 7" key="1">
    <citation type="submission" date="2023-10" db="EMBL/GenBank/DDBJ databases">
        <title>Screening of Alkalihalobacillus lindianensis BZ-TG-R113 and Its Alleviation of Salt Stress on Rapeseed Growth.</title>
        <authorList>
            <person name="Zhao B."/>
            <person name="Guo T."/>
        </authorList>
    </citation>
    <scope>NUCLEOTIDE SEQUENCE [LARGE SCALE GENOMIC DNA]</scope>
    <source>
        <strain evidence="6 7">BZ-TG-R113</strain>
    </source>
</reference>
<dbReference type="InterPro" id="IPR000843">
    <property type="entry name" value="HTH_LacI"/>
</dbReference>
<feature type="domain" description="HTH cro/C1-type" evidence="5">
    <location>
        <begin position="1"/>
        <end position="42"/>
    </location>
</feature>
<dbReference type="Gene3D" id="3.40.50.2300">
    <property type="match status" value="1"/>
</dbReference>
<evidence type="ECO:0000259" key="5">
    <source>
        <dbReference type="PROSITE" id="PS50943"/>
    </source>
</evidence>
<evidence type="ECO:0000256" key="1">
    <source>
        <dbReference type="ARBA" id="ARBA00023015"/>
    </source>
</evidence>
<dbReference type="EMBL" id="JAWJBA010000118">
    <property type="protein sequence ID" value="MDV2686944.1"/>
    <property type="molecule type" value="Genomic_DNA"/>
</dbReference>
<keyword evidence="7" id="KW-1185">Reference proteome</keyword>
<keyword evidence="2 6" id="KW-0238">DNA-binding</keyword>
<name>A0ABU3XGC0_9BACI</name>
<gene>
    <name evidence="6" type="ORF">RYX56_21575</name>
</gene>
<feature type="non-terminal residue" evidence="6">
    <location>
        <position position="1"/>
    </location>
</feature>
<dbReference type="GO" id="GO:0003677">
    <property type="term" value="F:DNA binding"/>
    <property type="evidence" value="ECO:0007669"/>
    <property type="project" value="UniProtKB-KW"/>
</dbReference>
<evidence type="ECO:0000313" key="7">
    <source>
        <dbReference type="Proteomes" id="UP001287282"/>
    </source>
</evidence>
<comment type="caution">
    <text evidence="6">The sequence shown here is derived from an EMBL/GenBank/DDBJ whole genome shotgun (WGS) entry which is preliminary data.</text>
</comment>
<dbReference type="RefSeq" id="WP_317124019.1">
    <property type="nucleotide sequence ID" value="NZ_JAWJBA010000118.1"/>
</dbReference>
<dbReference type="Proteomes" id="UP001287282">
    <property type="component" value="Unassembled WGS sequence"/>
</dbReference>